<evidence type="ECO:0000313" key="2">
    <source>
        <dbReference type="EMBL" id="KAF9610300.1"/>
    </source>
</evidence>
<dbReference type="Gene3D" id="1.10.287.110">
    <property type="entry name" value="DnaJ domain"/>
    <property type="match status" value="1"/>
</dbReference>
<keyword evidence="3" id="KW-1185">Reference proteome</keyword>
<dbReference type="Pfam" id="PF00226">
    <property type="entry name" value="DnaJ"/>
    <property type="match status" value="1"/>
</dbReference>
<comment type="caution">
    <text evidence="2">The sequence shown here is derived from an EMBL/GenBank/DDBJ whole genome shotgun (WGS) entry which is preliminary data.</text>
</comment>
<accession>A0A835LWN3</accession>
<gene>
    <name evidence="2" type="ORF">IFM89_021970</name>
</gene>
<dbReference type="PROSITE" id="PS50076">
    <property type="entry name" value="DNAJ_2"/>
    <property type="match status" value="1"/>
</dbReference>
<reference evidence="2 3" key="1">
    <citation type="submission" date="2020-10" db="EMBL/GenBank/DDBJ databases">
        <title>The Coptis chinensis genome and diversification of protoberbering-type alkaloids.</title>
        <authorList>
            <person name="Wang B."/>
            <person name="Shu S."/>
            <person name="Song C."/>
            <person name="Liu Y."/>
        </authorList>
    </citation>
    <scope>NUCLEOTIDE SEQUENCE [LARGE SCALE GENOMIC DNA]</scope>
    <source>
        <strain evidence="2">HL-2020</strain>
        <tissue evidence="2">Leaf</tissue>
    </source>
</reference>
<dbReference type="AlphaFoldDB" id="A0A835LWN3"/>
<dbReference type="InterPro" id="IPR036869">
    <property type="entry name" value="J_dom_sf"/>
</dbReference>
<dbReference type="SMART" id="SM00271">
    <property type="entry name" value="DnaJ"/>
    <property type="match status" value="1"/>
</dbReference>
<dbReference type="EMBL" id="JADFTS010000004">
    <property type="protein sequence ID" value="KAF9610300.1"/>
    <property type="molecule type" value="Genomic_DNA"/>
</dbReference>
<dbReference type="OrthoDB" id="10250354at2759"/>
<dbReference type="Proteomes" id="UP000631114">
    <property type="component" value="Unassembled WGS sequence"/>
</dbReference>
<evidence type="ECO:0000259" key="1">
    <source>
        <dbReference type="PROSITE" id="PS50076"/>
    </source>
</evidence>
<dbReference type="CDD" id="cd06257">
    <property type="entry name" value="DnaJ"/>
    <property type="match status" value="1"/>
</dbReference>
<feature type="domain" description="J" evidence="1">
    <location>
        <begin position="45"/>
        <end position="113"/>
    </location>
</feature>
<dbReference type="InterPro" id="IPR053232">
    <property type="entry name" value="DnaJ_C/III_chloroplastic"/>
</dbReference>
<name>A0A835LWN3_9MAGN</name>
<protein>
    <recommendedName>
        <fullName evidence="1">J domain-containing protein</fullName>
    </recommendedName>
</protein>
<dbReference type="PRINTS" id="PR00625">
    <property type="entry name" value="JDOMAIN"/>
</dbReference>
<organism evidence="2 3">
    <name type="scientific">Coptis chinensis</name>
    <dbReference type="NCBI Taxonomy" id="261450"/>
    <lineage>
        <taxon>Eukaryota</taxon>
        <taxon>Viridiplantae</taxon>
        <taxon>Streptophyta</taxon>
        <taxon>Embryophyta</taxon>
        <taxon>Tracheophyta</taxon>
        <taxon>Spermatophyta</taxon>
        <taxon>Magnoliopsida</taxon>
        <taxon>Ranunculales</taxon>
        <taxon>Ranunculaceae</taxon>
        <taxon>Coptidoideae</taxon>
        <taxon>Coptis</taxon>
    </lineage>
</organism>
<dbReference type="GO" id="GO:0009507">
    <property type="term" value="C:chloroplast"/>
    <property type="evidence" value="ECO:0007669"/>
    <property type="project" value="TreeGrafter"/>
</dbReference>
<dbReference type="PANTHER" id="PTHR45090:SF3">
    <property type="entry name" value="OS09G0368800 PROTEIN"/>
    <property type="match status" value="1"/>
</dbReference>
<sequence>MDISCHLKTKEILLVARTSSQKSHKINNIKCSVNILATQRRKSSNLYEVLSLESNNVGSDDIKKAYRSMALQYHPDVVPLSRKEESTRKFVEFQKAYETLSNPISRQKYDYQLRLGDVSEGGVHEMQNESYKHFPSEVWENQLEGLQQRSQSRIKRNKRTYI</sequence>
<dbReference type="PANTHER" id="PTHR45090">
    <property type="entry name" value="CHAPERONE PROTEIN DNAJ 20 CHLOROPLASTIC"/>
    <property type="match status" value="1"/>
</dbReference>
<evidence type="ECO:0000313" key="3">
    <source>
        <dbReference type="Proteomes" id="UP000631114"/>
    </source>
</evidence>
<dbReference type="SUPFAM" id="SSF46565">
    <property type="entry name" value="Chaperone J-domain"/>
    <property type="match status" value="1"/>
</dbReference>
<dbReference type="InterPro" id="IPR001623">
    <property type="entry name" value="DnaJ_domain"/>
</dbReference>
<proteinExistence type="predicted"/>